<keyword evidence="2" id="KW-1185">Reference proteome</keyword>
<name>A0AAD4BUL7_BOLED</name>
<protein>
    <submittedName>
        <fullName evidence="1">Uncharacterized protein</fullName>
    </submittedName>
</protein>
<sequence length="64" mass="7359">MPSSSLVLLACFRSLQELHDEIPSVSHLLEIHGFEITRVSTRFRALFPSLKHCIGRDRTDHMLL</sequence>
<reference evidence="1" key="2">
    <citation type="journal article" date="2020" name="Nat. Commun.">
        <title>Large-scale genome sequencing of mycorrhizal fungi provides insights into the early evolution of symbiotic traits.</title>
        <authorList>
            <person name="Miyauchi S."/>
            <person name="Kiss E."/>
            <person name="Kuo A."/>
            <person name="Drula E."/>
            <person name="Kohler A."/>
            <person name="Sanchez-Garcia M."/>
            <person name="Morin E."/>
            <person name="Andreopoulos B."/>
            <person name="Barry K.W."/>
            <person name="Bonito G."/>
            <person name="Buee M."/>
            <person name="Carver A."/>
            <person name="Chen C."/>
            <person name="Cichocki N."/>
            <person name="Clum A."/>
            <person name="Culley D."/>
            <person name="Crous P.W."/>
            <person name="Fauchery L."/>
            <person name="Girlanda M."/>
            <person name="Hayes R.D."/>
            <person name="Keri Z."/>
            <person name="LaButti K."/>
            <person name="Lipzen A."/>
            <person name="Lombard V."/>
            <person name="Magnuson J."/>
            <person name="Maillard F."/>
            <person name="Murat C."/>
            <person name="Nolan M."/>
            <person name="Ohm R.A."/>
            <person name="Pangilinan J."/>
            <person name="Pereira M.F."/>
            <person name="Perotto S."/>
            <person name="Peter M."/>
            <person name="Pfister S."/>
            <person name="Riley R."/>
            <person name="Sitrit Y."/>
            <person name="Stielow J.B."/>
            <person name="Szollosi G."/>
            <person name="Zifcakova L."/>
            <person name="Stursova M."/>
            <person name="Spatafora J.W."/>
            <person name="Tedersoo L."/>
            <person name="Vaario L.M."/>
            <person name="Yamada A."/>
            <person name="Yan M."/>
            <person name="Wang P."/>
            <person name="Xu J."/>
            <person name="Bruns T."/>
            <person name="Baldrian P."/>
            <person name="Vilgalys R."/>
            <person name="Dunand C."/>
            <person name="Henrissat B."/>
            <person name="Grigoriev I.V."/>
            <person name="Hibbett D."/>
            <person name="Nagy L.G."/>
            <person name="Martin F.M."/>
        </authorList>
    </citation>
    <scope>NUCLEOTIDE SEQUENCE</scope>
    <source>
        <strain evidence="1">BED1</strain>
    </source>
</reference>
<evidence type="ECO:0000313" key="1">
    <source>
        <dbReference type="EMBL" id="KAF8439753.1"/>
    </source>
</evidence>
<accession>A0AAD4BUL7</accession>
<proteinExistence type="predicted"/>
<feature type="non-terminal residue" evidence="1">
    <location>
        <position position="64"/>
    </location>
</feature>
<gene>
    <name evidence="1" type="ORF">L210DRAFT_3540232</name>
</gene>
<dbReference type="EMBL" id="WHUW01000013">
    <property type="protein sequence ID" value="KAF8439753.1"/>
    <property type="molecule type" value="Genomic_DNA"/>
</dbReference>
<reference evidence="1" key="1">
    <citation type="submission" date="2019-10" db="EMBL/GenBank/DDBJ databases">
        <authorList>
            <consortium name="DOE Joint Genome Institute"/>
            <person name="Kuo A."/>
            <person name="Miyauchi S."/>
            <person name="Kiss E."/>
            <person name="Drula E."/>
            <person name="Kohler A."/>
            <person name="Sanchez-Garcia M."/>
            <person name="Andreopoulos B."/>
            <person name="Barry K.W."/>
            <person name="Bonito G."/>
            <person name="Buee M."/>
            <person name="Carver A."/>
            <person name="Chen C."/>
            <person name="Cichocki N."/>
            <person name="Clum A."/>
            <person name="Culley D."/>
            <person name="Crous P.W."/>
            <person name="Fauchery L."/>
            <person name="Girlanda M."/>
            <person name="Hayes R."/>
            <person name="Keri Z."/>
            <person name="LaButti K."/>
            <person name="Lipzen A."/>
            <person name="Lombard V."/>
            <person name="Magnuson J."/>
            <person name="Maillard F."/>
            <person name="Morin E."/>
            <person name="Murat C."/>
            <person name="Nolan M."/>
            <person name="Ohm R."/>
            <person name="Pangilinan J."/>
            <person name="Pereira M."/>
            <person name="Perotto S."/>
            <person name="Peter M."/>
            <person name="Riley R."/>
            <person name="Sitrit Y."/>
            <person name="Stielow B."/>
            <person name="Szollosi G."/>
            <person name="Zifcakova L."/>
            <person name="Stursova M."/>
            <person name="Spatafora J.W."/>
            <person name="Tedersoo L."/>
            <person name="Vaario L.-M."/>
            <person name="Yamada A."/>
            <person name="Yan M."/>
            <person name="Wang P."/>
            <person name="Xu J."/>
            <person name="Bruns T."/>
            <person name="Baldrian P."/>
            <person name="Vilgalys R."/>
            <person name="Henrissat B."/>
            <person name="Grigoriev I.V."/>
            <person name="Hibbett D."/>
            <person name="Nagy L.G."/>
            <person name="Martin F.M."/>
        </authorList>
    </citation>
    <scope>NUCLEOTIDE SEQUENCE</scope>
    <source>
        <strain evidence="1">BED1</strain>
    </source>
</reference>
<comment type="caution">
    <text evidence="1">The sequence shown here is derived from an EMBL/GenBank/DDBJ whole genome shotgun (WGS) entry which is preliminary data.</text>
</comment>
<organism evidence="1 2">
    <name type="scientific">Boletus edulis BED1</name>
    <dbReference type="NCBI Taxonomy" id="1328754"/>
    <lineage>
        <taxon>Eukaryota</taxon>
        <taxon>Fungi</taxon>
        <taxon>Dikarya</taxon>
        <taxon>Basidiomycota</taxon>
        <taxon>Agaricomycotina</taxon>
        <taxon>Agaricomycetes</taxon>
        <taxon>Agaricomycetidae</taxon>
        <taxon>Boletales</taxon>
        <taxon>Boletineae</taxon>
        <taxon>Boletaceae</taxon>
        <taxon>Boletoideae</taxon>
        <taxon>Boletus</taxon>
    </lineage>
</organism>
<dbReference type="AlphaFoldDB" id="A0AAD4BUL7"/>
<dbReference type="Proteomes" id="UP001194468">
    <property type="component" value="Unassembled WGS sequence"/>
</dbReference>
<evidence type="ECO:0000313" key="2">
    <source>
        <dbReference type="Proteomes" id="UP001194468"/>
    </source>
</evidence>